<dbReference type="InterPro" id="IPR032466">
    <property type="entry name" value="Metal_Hydrolase"/>
</dbReference>
<comment type="caution">
    <text evidence="4">The sequence shown here is derived from an EMBL/GenBank/DDBJ whole genome shotgun (WGS) entry which is preliminary data.</text>
</comment>
<comment type="cofactor">
    <cofactor evidence="3">
        <name>a divalent metal cation</name>
        <dbReference type="ChEBI" id="CHEBI:60240"/>
    </cofactor>
    <text evidence="3">Binds 2 divalent metal cations per subunit.</text>
</comment>
<feature type="binding site" evidence="3">
    <location>
        <position position="34"/>
    </location>
    <ligand>
        <name>a divalent metal cation</name>
        <dbReference type="ChEBI" id="CHEBI:60240"/>
        <label>1</label>
    </ligand>
</feature>
<dbReference type="EMBL" id="JBHSKX010000004">
    <property type="protein sequence ID" value="MFC5369031.1"/>
    <property type="molecule type" value="Genomic_DNA"/>
</dbReference>
<feature type="binding site" evidence="3">
    <location>
        <position position="315"/>
    </location>
    <ligand>
        <name>a divalent metal cation</name>
        <dbReference type="ChEBI" id="CHEBI:60240"/>
        <label>1</label>
    </ligand>
</feature>
<dbReference type="RefSeq" id="WP_227231088.1">
    <property type="nucleotide sequence ID" value="NZ_JAJCVJ010000003.1"/>
</dbReference>
<dbReference type="SUPFAM" id="SSF51556">
    <property type="entry name" value="Metallo-dependent hydrolases"/>
    <property type="match status" value="1"/>
</dbReference>
<proteinExistence type="predicted"/>
<feature type="binding site" evidence="3">
    <location>
        <position position="177"/>
    </location>
    <ligand>
        <name>a divalent metal cation</name>
        <dbReference type="ChEBI" id="CHEBI:60240"/>
        <label>2</label>
    </ligand>
</feature>
<evidence type="ECO:0000256" key="3">
    <source>
        <dbReference type="PIRSR" id="PIRSR601559-52"/>
    </source>
</evidence>
<feature type="binding site" evidence="3">
    <location>
        <position position="177"/>
    </location>
    <ligand>
        <name>a divalent metal cation</name>
        <dbReference type="ChEBI" id="CHEBI:60240"/>
        <label>1</label>
    </ligand>
</feature>
<dbReference type="Proteomes" id="UP001596201">
    <property type="component" value="Unassembled WGS sequence"/>
</dbReference>
<dbReference type="AlphaFoldDB" id="A0ABD5RGS9"/>
<gene>
    <name evidence="4" type="ORF">ACFPJ5_19055</name>
</gene>
<sequence>MTLFPRADPGDDEGSIVTVEGPIDPESVGPVLPHEHLFGDFTDKFDRPSTAVDRHTASEPITLENLSWVRDNLTSHEETLRLDSLADAIDELGHFSRAGGDLVVDVTPKHVGGDPRRVRGVARETGVQIVHGTAFYVHYSHPDRVAEMDADEIADEFVADVLTGIDDTGVRAGIVGEIGASERILPAEEKCIRGGARAARRTGAPLSIHTPFHRDDADPTSKRALWCLDIAEEEGLPPDRVIICHRDQSKWLESDLTYQKEIADRGAYVEFDLFGHPEAYHAIVDDAQPSDLDRVRYVEEMVSSGYDDRLLLSHDVFVKTVLRKYGGHGYAHILENILPILRTRGMDEATLRRLVVENPRRVLTFTAPA</sequence>
<reference evidence="4 5" key="1">
    <citation type="journal article" date="2019" name="Int. J. Syst. Evol. Microbiol.">
        <title>The Global Catalogue of Microorganisms (GCM) 10K type strain sequencing project: providing services to taxonomists for standard genome sequencing and annotation.</title>
        <authorList>
            <consortium name="The Broad Institute Genomics Platform"/>
            <consortium name="The Broad Institute Genome Sequencing Center for Infectious Disease"/>
            <person name="Wu L."/>
            <person name="Ma J."/>
        </authorList>
    </citation>
    <scope>NUCLEOTIDE SEQUENCE [LARGE SCALE GENOMIC DNA]</scope>
    <source>
        <strain evidence="4 5">CGMCC 1.12237</strain>
    </source>
</reference>
<keyword evidence="5" id="KW-1185">Reference proteome</keyword>
<dbReference type="GO" id="GO:0046872">
    <property type="term" value="F:metal ion binding"/>
    <property type="evidence" value="ECO:0007669"/>
    <property type="project" value="UniProtKB-KW"/>
</dbReference>
<evidence type="ECO:0000313" key="4">
    <source>
        <dbReference type="EMBL" id="MFC5369031.1"/>
    </source>
</evidence>
<dbReference type="PANTHER" id="PTHR10819">
    <property type="entry name" value="PHOSPHOTRIESTERASE-RELATED"/>
    <property type="match status" value="1"/>
</dbReference>
<dbReference type="GO" id="GO:0016787">
    <property type="term" value="F:hydrolase activity"/>
    <property type="evidence" value="ECO:0007669"/>
    <property type="project" value="UniProtKB-KW"/>
</dbReference>
<evidence type="ECO:0000313" key="5">
    <source>
        <dbReference type="Proteomes" id="UP001596201"/>
    </source>
</evidence>
<name>A0ABD5RGS9_9EURY</name>
<feature type="binding site" evidence="3">
    <location>
        <position position="209"/>
    </location>
    <ligand>
        <name>a divalent metal cation</name>
        <dbReference type="ChEBI" id="CHEBI:60240"/>
        <label>2</label>
    </ligand>
</feature>
<dbReference type="PROSITE" id="PS51347">
    <property type="entry name" value="PHOSPHOTRIESTERASE_2"/>
    <property type="match status" value="1"/>
</dbReference>
<feature type="binding site" evidence="3">
    <location>
        <position position="245"/>
    </location>
    <ligand>
        <name>a divalent metal cation</name>
        <dbReference type="ChEBI" id="CHEBI:60240"/>
        <label>2</label>
    </ligand>
</feature>
<dbReference type="Pfam" id="PF02126">
    <property type="entry name" value="PTE"/>
    <property type="match status" value="1"/>
</dbReference>
<evidence type="ECO:0000256" key="2">
    <source>
        <dbReference type="ARBA" id="ARBA00022801"/>
    </source>
</evidence>
<keyword evidence="2" id="KW-0378">Hydrolase</keyword>
<accession>A0ABD5RGS9</accession>
<protein>
    <submittedName>
        <fullName evidence="4">Phosphotriesterase</fullName>
    </submittedName>
</protein>
<feature type="binding site" evidence="3">
    <location>
        <position position="36"/>
    </location>
    <ligand>
        <name>a divalent metal cation</name>
        <dbReference type="ChEBI" id="CHEBI:60240"/>
        <label>1</label>
    </ligand>
</feature>
<keyword evidence="1 3" id="KW-0479">Metal-binding</keyword>
<dbReference type="PANTHER" id="PTHR10819:SF3">
    <property type="entry name" value="PHOSPHOTRIESTERASE-RELATED PROTEIN"/>
    <property type="match status" value="1"/>
</dbReference>
<organism evidence="4 5">
    <name type="scientific">Salinirubrum litoreum</name>
    <dbReference type="NCBI Taxonomy" id="1126234"/>
    <lineage>
        <taxon>Archaea</taxon>
        <taxon>Methanobacteriati</taxon>
        <taxon>Methanobacteriota</taxon>
        <taxon>Stenosarchaea group</taxon>
        <taxon>Halobacteria</taxon>
        <taxon>Halobacteriales</taxon>
        <taxon>Haloferacaceae</taxon>
        <taxon>Salinirubrum</taxon>
    </lineage>
</organism>
<evidence type="ECO:0000256" key="1">
    <source>
        <dbReference type="ARBA" id="ARBA00022723"/>
    </source>
</evidence>
<dbReference type="InterPro" id="IPR001559">
    <property type="entry name" value="Phosphotriesterase"/>
</dbReference>
<dbReference type="Gene3D" id="3.20.20.140">
    <property type="entry name" value="Metal-dependent hydrolases"/>
    <property type="match status" value="1"/>
</dbReference>